<sequence>MPSKTMFGIWALFDICLLVAGAVCVSVSTAWRSPDLLRDLVINDEEKRAGLALGILIILTVAYSTVAIVRRRAIYMKALNIAFILLTIVTIFIGAFARVLRPSAELKTQLRRSGYSRLSSTRSWGTSGSKSPSTTKSGYRTTHHSLTPPPGYQNTTSAGLFSQDAKQDFCTDLDNKSGCERKIVKFANDYINSVFSWVVKAAMKSSTHIPHSTIYGFVIILICLFLATVCVINERAKEDRFRRIDSKRSMGKMAD</sequence>
<comment type="caution">
    <text evidence="3">The sequence shown here is derived from an EMBL/GenBank/DDBJ whole genome shotgun (WGS) entry which is preliminary data.</text>
</comment>
<dbReference type="OrthoDB" id="2279611at2759"/>
<dbReference type="EMBL" id="SPNW01000043">
    <property type="protein sequence ID" value="TIA88051.1"/>
    <property type="molecule type" value="Genomic_DNA"/>
</dbReference>
<keyword evidence="4" id="KW-1185">Reference proteome</keyword>
<organism evidence="3 4">
    <name type="scientific">Wallemia hederae</name>
    <dbReference type="NCBI Taxonomy" id="1540922"/>
    <lineage>
        <taxon>Eukaryota</taxon>
        <taxon>Fungi</taxon>
        <taxon>Dikarya</taxon>
        <taxon>Basidiomycota</taxon>
        <taxon>Wallemiomycotina</taxon>
        <taxon>Wallemiomycetes</taxon>
        <taxon>Wallemiales</taxon>
        <taxon>Wallemiaceae</taxon>
        <taxon>Wallemia</taxon>
    </lineage>
</organism>
<dbReference type="AlphaFoldDB" id="A0A4T0FIG6"/>
<feature type="transmembrane region" description="Helical" evidence="2">
    <location>
        <begin position="213"/>
        <end position="233"/>
    </location>
</feature>
<keyword evidence="2" id="KW-1133">Transmembrane helix</keyword>
<accession>A0A4T0FIG6</accession>
<evidence type="ECO:0008006" key="5">
    <source>
        <dbReference type="Google" id="ProtNLM"/>
    </source>
</evidence>
<keyword evidence="2" id="KW-0812">Transmembrane</keyword>
<proteinExistence type="predicted"/>
<evidence type="ECO:0000256" key="2">
    <source>
        <dbReference type="SAM" id="Phobius"/>
    </source>
</evidence>
<evidence type="ECO:0000256" key="1">
    <source>
        <dbReference type="SAM" id="MobiDB-lite"/>
    </source>
</evidence>
<gene>
    <name evidence="3" type="ORF">E3P99_02828</name>
</gene>
<feature type="transmembrane region" description="Helical" evidence="2">
    <location>
        <begin position="7"/>
        <end position="31"/>
    </location>
</feature>
<feature type="transmembrane region" description="Helical" evidence="2">
    <location>
        <begin position="51"/>
        <end position="69"/>
    </location>
</feature>
<keyword evidence="2" id="KW-0472">Membrane</keyword>
<dbReference type="Proteomes" id="UP000310189">
    <property type="component" value="Unassembled WGS sequence"/>
</dbReference>
<feature type="compositionally biased region" description="Low complexity" evidence="1">
    <location>
        <begin position="123"/>
        <end position="138"/>
    </location>
</feature>
<protein>
    <recommendedName>
        <fullName evidence="5">Tetraspanin Tsp2</fullName>
    </recommendedName>
</protein>
<evidence type="ECO:0000313" key="3">
    <source>
        <dbReference type="EMBL" id="TIA88051.1"/>
    </source>
</evidence>
<name>A0A4T0FIG6_9BASI</name>
<feature type="transmembrane region" description="Helical" evidence="2">
    <location>
        <begin position="81"/>
        <end position="100"/>
    </location>
</feature>
<feature type="region of interest" description="Disordered" evidence="1">
    <location>
        <begin position="118"/>
        <end position="152"/>
    </location>
</feature>
<reference evidence="3 4" key="1">
    <citation type="submission" date="2019-03" db="EMBL/GenBank/DDBJ databases">
        <title>Sequencing 23 genomes of Wallemia ichthyophaga.</title>
        <authorList>
            <person name="Gostincar C."/>
        </authorList>
    </citation>
    <scope>NUCLEOTIDE SEQUENCE [LARGE SCALE GENOMIC DNA]</scope>
    <source>
        <strain evidence="3 4">EXF-5753</strain>
    </source>
</reference>
<evidence type="ECO:0000313" key="4">
    <source>
        <dbReference type="Proteomes" id="UP000310189"/>
    </source>
</evidence>